<dbReference type="EMBL" id="JASBNA010000065">
    <property type="protein sequence ID" value="KAK7678944.1"/>
    <property type="molecule type" value="Genomic_DNA"/>
</dbReference>
<protein>
    <submittedName>
        <fullName evidence="1">Uncharacterized protein</fullName>
    </submittedName>
</protein>
<reference evidence="1 2" key="1">
    <citation type="submission" date="2022-09" db="EMBL/GenBank/DDBJ databases">
        <authorList>
            <person name="Palmer J.M."/>
        </authorList>
    </citation>
    <scope>NUCLEOTIDE SEQUENCE [LARGE SCALE GENOMIC DNA]</scope>
    <source>
        <strain evidence="1 2">DSM 7382</strain>
    </source>
</reference>
<evidence type="ECO:0000313" key="2">
    <source>
        <dbReference type="Proteomes" id="UP001385951"/>
    </source>
</evidence>
<proteinExistence type="predicted"/>
<dbReference type="Proteomes" id="UP001385951">
    <property type="component" value="Unassembled WGS sequence"/>
</dbReference>
<gene>
    <name evidence="1" type="ORF">QCA50_018084</name>
</gene>
<sequence length="107" mass="11770">MEYLRRALDFNLHQPKFNETGSSWTSHAIRWFSTITLDIYLLGRLEEVSSIDPPVSQPTGAVTAVSSPPSDVRELYFSREYSTEPQLVLPIGASSSSAFTSGAAFPS</sequence>
<organism evidence="1 2">
    <name type="scientific">Cerrena zonata</name>
    <dbReference type="NCBI Taxonomy" id="2478898"/>
    <lineage>
        <taxon>Eukaryota</taxon>
        <taxon>Fungi</taxon>
        <taxon>Dikarya</taxon>
        <taxon>Basidiomycota</taxon>
        <taxon>Agaricomycotina</taxon>
        <taxon>Agaricomycetes</taxon>
        <taxon>Polyporales</taxon>
        <taxon>Cerrenaceae</taxon>
        <taxon>Cerrena</taxon>
    </lineage>
</organism>
<name>A0AAW0FHE1_9APHY</name>
<comment type="caution">
    <text evidence="1">The sequence shown here is derived from an EMBL/GenBank/DDBJ whole genome shotgun (WGS) entry which is preliminary data.</text>
</comment>
<accession>A0AAW0FHE1</accession>
<evidence type="ECO:0000313" key="1">
    <source>
        <dbReference type="EMBL" id="KAK7678944.1"/>
    </source>
</evidence>
<dbReference type="AlphaFoldDB" id="A0AAW0FHE1"/>
<keyword evidence="2" id="KW-1185">Reference proteome</keyword>